<evidence type="ECO:0008006" key="11">
    <source>
        <dbReference type="Google" id="ProtNLM"/>
    </source>
</evidence>
<sequence length="460" mass="52605">MISPNIQIKNNALPNSPGGYLYYNARNELLYIGKATSLKKRVSSYFNKTYVREGDVYATRIGKMVSEIVRIDYIKTPTVIEALVLEANLIRVHKPRYNAQLTDDKSFLYLVFTNEDFPRPLYVRGLELARKGFDPFSRVVANGAKRTTKVIANEAKRSEAIPTLEYIAVYGPFTSPNALRQAMDLLRRAFPWSTCTPPKEGKRKRACFDVHLRKCPGVCTGAISKREYRKQIRNLMQFFDGKKGSIVTRLKREMKTAAAKLEFERAARIKRQIAWLEHIRDISVITRDFSPLPYENPDKGFVDALGRIEAYDISNISGTSAVGSMVVFERGQPKKSVYRKFKIKTVVGANDVAMMREVMERRLARAVRFPNAWPLPDVFVIDGGKPQVNVVLSVLREAQIAIPVIGLAKGHDRKRDELIFDRADREAVRMASAHKETFQRARDEAHRFAVAYHRKRRSMR</sequence>
<evidence type="ECO:0000259" key="6">
    <source>
        <dbReference type="PROSITE" id="PS50151"/>
    </source>
</evidence>
<dbReference type="SMART" id="SM00465">
    <property type="entry name" value="GIYc"/>
    <property type="match status" value="1"/>
</dbReference>
<evidence type="ECO:0000313" key="10">
    <source>
        <dbReference type="Proteomes" id="UP000176932"/>
    </source>
</evidence>
<dbReference type="GO" id="GO:0006289">
    <property type="term" value="P:nucleotide-excision repair"/>
    <property type="evidence" value="ECO:0007669"/>
    <property type="project" value="InterPro"/>
</dbReference>
<evidence type="ECO:0000256" key="1">
    <source>
        <dbReference type="ARBA" id="ARBA00022490"/>
    </source>
</evidence>
<dbReference type="Pfam" id="PF01541">
    <property type="entry name" value="GIY-YIG"/>
    <property type="match status" value="1"/>
</dbReference>
<dbReference type="InterPro" id="IPR035901">
    <property type="entry name" value="GIY-YIG_endonuc_sf"/>
</dbReference>
<dbReference type="SUPFAM" id="SSF82771">
    <property type="entry name" value="GIY-YIG endonuclease"/>
    <property type="match status" value="1"/>
</dbReference>
<name>A0A1F7UYS6_9BACT</name>
<dbReference type="GO" id="GO:0009380">
    <property type="term" value="C:excinuclease repair complex"/>
    <property type="evidence" value="ECO:0007669"/>
    <property type="project" value="TreeGrafter"/>
</dbReference>
<keyword evidence="2" id="KW-0227">DNA damage</keyword>
<evidence type="ECO:0000313" key="9">
    <source>
        <dbReference type="EMBL" id="OGL82877.1"/>
    </source>
</evidence>
<evidence type="ECO:0000259" key="7">
    <source>
        <dbReference type="PROSITE" id="PS50164"/>
    </source>
</evidence>
<evidence type="ECO:0000256" key="2">
    <source>
        <dbReference type="ARBA" id="ARBA00022763"/>
    </source>
</evidence>
<evidence type="ECO:0000259" key="8">
    <source>
        <dbReference type="PROSITE" id="PS50165"/>
    </source>
</evidence>
<dbReference type="GO" id="GO:0009381">
    <property type="term" value="F:excinuclease ABC activity"/>
    <property type="evidence" value="ECO:0007669"/>
    <property type="project" value="InterPro"/>
</dbReference>
<evidence type="ECO:0000256" key="3">
    <source>
        <dbReference type="ARBA" id="ARBA00022769"/>
    </source>
</evidence>
<keyword evidence="1" id="KW-0963">Cytoplasm</keyword>
<dbReference type="InterPro" id="IPR047296">
    <property type="entry name" value="GIY-YIG_UvrC_Cho"/>
</dbReference>
<feature type="domain" description="UVR" evidence="6">
    <location>
        <begin position="244"/>
        <end position="279"/>
    </location>
</feature>
<dbReference type="InterPro" id="IPR001943">
    <property type="entry name" value="UVR_dom"/>
</dbReference>
<keyword evidence="4" id="KW-0267">Excision nuclease</keyword>
<dbReference type="PROSITE" id="PS50164">
    <property type="entry name" value="GIY_YIG"/>
    <property type="match status" value="1"/>
</dbReference>
<feature type="domain" description="UvrC family homology region profile" evidence="8">
    <location>
        <begin position="307"/>
        <end position="395"/>
    </location>
</feature>
<dbReference type="PROSITE" id="PS50151">
    <property type="entry name" value="UVR"/>
    <property type="match status" value="1"/>
</dbReference>
<dbReference type="CDD" id="cd10434">
    <property type="entry name" value="GIY-YIG_UvrC_Cho"/>
    <property type="match status" value="1"/>
</dbReference>
<dbReference type="AlphaFoldDB" id="A0A1F7UYS6"/>
<dbReference type="FunFam" id="3.40.1440.10:FF:000001">
    <property type="entry name" value="UvrABC system protein C"/>
    <property type="match status" value="1"/>
</dbReference>
<dbReference type="Proteomes" id="UP000176932">
    <property type="component" value="Unassembled WGS sequence"/>
</dbReference>
<organism evidence="9 10">
    <name type="scientific">Candidatus Uhrbacteria bacterium RIFCSPLOWO2_01_FULL_53_9</name>
    <dbReference type="NCBI Taxonomy" id="1802403"/>
    <lineage>
        <taxon>Bacteria</taxon>
        <taxon>Candidatus Uhriibacteriota</taxon>
    </lineage>
</organism>
<dbReference type="Gene3D" id="4.10.860.10">
    <property type="entry name" value="UVR domain"/>
    <property type="match status" value="1"/>
</dbReference>
<evidence type="ECO:0000256" key="5">
    <source>
        <dbReference type="ARBA" id="ARBA00023204"/>
    </source>
</evidence>
<feature type="domain" description="GIY-YIG" evidence="7">
    <location>
        <begin position="15"/>
        <end position="99"/>
    </location>
</feature>
<dbReference type="Pfam" id="PF02151">
    <property type="entry name" value="UVR"/>
    <property type="match status" value="1"/>
</dbReference>
<evidence type="ECO:0000256" key="4">
    <source>
        <dbReference type="ARBA" id="ARBA00022881"/>
    </source>
</evidence>
<dbReference type="SUPFAM" id="SSF46600">
    <property type="entry name" value="C-terminal UvrC-binding domain of UvrB"/>
    <property type="match status" value="1"/>
</dbReference>
<keyword evidence="5" id="KW-0234">DNA repair</keyword>
<accession>A0A1F7UYS6</accession>
<dbReference type="PANTHER" id="PTHR30562">
    <property type="entry name" value="UVRC/OXIDOREDUCTASE"/>
    <property type="match status" value="1"/>
</dbReference>
<protein>
    <recommendedName>
        <fullName evidence="11">Excinuclease ABC subunit C</fullName>
    </recommendedName>
</protein>
<gene>
    <name evidence="9" type="ORF">A3B32_01265</name>
</gene>
<dbReference type="PANTHER" id="PTHR30562:SF1">
    <property type="entry name" value="UVRABC SYSTEM PROTEIN C"/>
    <property type="match status" value="1"/>
</dbReference>
<dbReference type="EMBL" id="MGEL01000056">
    <property type="protein sequence ID" value="OGL82877.1"/>
    <property type="molecule type" value="Genomic_DNA"/>
</dbReference>
<dbReference type="InterPro" id="IPR050066">
    <property type="entry name" value="UvrABC_protein_C"/>
</dbReference>
<dbReference type="PROSITE" id="PS50165">
    <property type="entry name" value="UVRC"/>
    <property type="match status" value="1"/>
</dbReference>
<dbReference type="InterPro" id="IPR001162">
    <property type="entry name" value="UvrC_RNase_H_dom"/>
</dbReference>
<keyword evidence="3" id="KW-0228">DNA excision</keyword>
<dbReference type="InterPro" id="IPR038476">
    <property type="entry name" value="UvrC_RNase_H_dom_sf"/>
</dbReference>
<dbReference type="InterPro" id="IPR000305">
    <property type="entry name" value="GIY-YIG_endonuc"/>
</dbReference>
<dbReference type="Gene3D" id="3.40.1440.10">
    <property type="entry name" value="GIY-YIG endonuclease"/>
    <property type="match status" value="1"/>
</dbReference>
<dbReference type="Pfam" id="PF08459">
    <property type="entry name" value="UvrC_RNaseH_dom"/>
    <property type="match status" value="1"/>
</dbReference>
<comment type="caution">
    <text evidence="9">The sequence shown here is derived from an EMBL/GenBank/DDBJ whole genome shotgun (WGS) entry which is preliminary data.</text>
</comment>
<dbReference type="InterPro" id="IPR036876">
    <property type="entry name" value="UVR_dom_sf"/>
</dbReference>
<reference evidence="9 10" key="1">
    <citation type="journal article" date="2016" name="Nat. Commun.">
        <title>Thousands of microbial genomes shed light on interconnected biogeochemical processes in an aquifer system.</title>
        <authorList>
            <person name="Anantharaman K."/>
            <person name="Brown C.T."/>
            <person name="Hug L.A."/>
            <person name="Sharon I."/>
            <person name="Castelle C.J."/>
            <person name="Probst A.J."/>
            <person name="Thomas B.C."/>
            <person name="Singh A."/>
            <person name="Wilkins M.J."/>
            <person name="Karaoz U."/>
            <person name="Brodie E.L."/>
            <person name="Williams K.H."/>
            <person name="Hubbard S.S."/>
            <person name="Banfield J.F."/>
        </authorList>
    </citation>
    <scope>NUCLEOTIDE SEQUENCE [LARGE SCALE GENOMIC DNA]</scope>
</reference>
<proteinExistence type="predicted"/>
<dbReference type="Gene3D" id="3.30.420.340">
    <property type="entry name" value="UvrC, RNAse H endonuclease domain"/>
    <property type="match status" value="1"/>
</dbReference>